<keyword evidence="2" id="KW-1185">Reference proteome</keyword>
<evidence type="ECO:0000313" key="2">
    <source>
        <dbReference type="Proteomes" id="UP001148629"/>
    </source>
</evidence>
<proteinExistence type="predicted"/>
<reference evidence="1" key="1">
    <citation type="submission" date="2022-08" db="EMBL/GenBank/DDBJ databases">
        <title>Genome Sequence of Fusarium decemcellulare.</title>
        <authorList>
            <person name="Buettner E."/>
        </authorList>
    </citation>
    <scope>NUCLEOTIDE SEQUENCE</scope>
    <source>
        <strain evidence="1">Babe19</strain>
    </source>
</reference>
<gene>
    <name evidence="1" type="ORF">NM208_g14876</name>
</gene>
<protein>
    <submittedName>
        <fullName evidence="1">Uncharacterized protein</fullName>
    </submittedName>
</protein>
<organism evidence="1 2">
    <name type="scientific">Fusarium decemcellulare</name>
    <dbReference type="NCBI Taxonomy" id="57161"/>
    <lineage>
        <taxon>Eukaryota</taxon>
        <taxon>Fungi</taxon>
        <taxon>Dikarya</taxon>
        <taxon>Ascomycota</taxon>
        <taxon>Pezizomycotina</taxon>
        <taxon>Sordariomycetes</taxon>
        <taxon>Hypocreomycetidae</taxon>
        <taxon>Hypocreales</taxon>
        <taxon>Nectriaceae</taxon>
        <taxon>Fusarium</taxon>
        <taxon>Fusarium decemcellulare species complex</taxon>
    </lineage>
</organism>
<comment type="caution">
    <text evidence="1">The sequence shown here is derived from an EMBL/GenBank/DDBJ whole genome shotgun (WGS) entry which is preliminary data.</text>
</comment>
<name>A0ACC1RER9_9HYPO</name>
<dbReference type="Proteomes" id="UP001148629">
    <property type="component" value="Unassembled WGS sequence"/>
</dbReference>
<dbReference type="EMBL" id="JANRMS010003692">
    <property type="protein sequence ID" value="KAJ3516190.1"/>
    <property type="molecule type" value="Genomic_DNA"/>
</dbReference>
<sequence>MLWRQVPQYTLNSTSTYTNSLDPSSTPGPQLRSPASPSPPAVSSPLPISEPSPRRTALVGGASWVDALVLAPGLHYQQACDDIEREAPMNLVALPIAALDGMRYAVKNAVTASYLTNLCRDGPEGIMTLDVGLETPSKMVKALRKLFTRRRVVDEEDDDHEDWNSLPDLDWFSHLLYISTPILTVSSFTFMILFEDWWGFAILLTLIISRILNIWAIKHRTNPTTFGPHDHRITEYLIDLGGGHTVRLRGLDADLQALVTHTWLRQQSRIDGYLEAAAKLMVYLSAALGGNMTQAGAIVLVGLLLVSAALLGLSNAHARGFRMHGRYALPETGKEKQQASRSTSRGSSTALRDPEAGQVRRIQVTEQ</sequence>
<evidence type="ECO:0000313" key="1">
    <source>
        <dbReference type="EMBL" id="KAJ3516190.1"/>
    </source>
</evidence>
<accession>A0ACC1RER9</accession>